<name>A0A0C1HGH7_9BACT</name>
<comment type="similarity">
    <text evidence="1">Belongs to the outer membrane factor (OMF) (TC 1.B.17) family.</text>
</comment>
<evidence type="ECO:0000313" key="2">
    <source>
        <dbReference type="EMBL" id="KIC73763.1"/>
    </source>
</evidence>
<evidence type="ECO:0000256" key="1">
    <source>
        <dbReference type="ARBA" id="ARBA00007613"/>
    </source>
</evidence>
<sequence length="431" mass="50024">MFSKFVKILASYPFFLFFVLRTFGFPTLSFLHAEVDENRESNLPILDLNQAVYRVLTASPSLQIAKKESSAKYSSVKQAQLAPSPVLSYEVENFSGRRTWKGWNHREESYIWSQLFETGDKRQIRTQAASYRYYAAMVGYDISKLVLLNRLHRAFIQVAANQELLKNAIQQSQIAKEMLDIATKKVEAGKVSLIQQNKAQVAYSLTLINSEKAQIDLKNAKRRLSLLWAETCPDFKTVLFPFFDLEMPKDLQTYLEDLCNQPEITQLLYQFQNAKHHWRLEKANRIPDMTMQVGYKINYEEKNQGLIAGVSIPIPIFNQNQGNISEAYFEMLKVDDQKRLLALTLQSKLSIIHEEFNRSYLEAQEIQSKTLPLAKQAFELAHKGYLEGKFEYLDVLDAQRTLFEITENYIQTLINYHTKRADMDYLNSQLD</sequence>
<evidence type="ECO:0000313" key="3">
    <source>
        <dbReference type="Proteomes" id="UP000031465"/>
    </source>
</evidence>
<accession>A0A0C1HGH7</accession>
<comment type="caution">
    <text evidence="2">The sequence shown here is derived from an EMBL/GenBank/DDBJ whole genome shotgun (WGS) entry which is preliminary data.</text>
</comment>
<dbReference type="SUPFAM" id="SSF56954">
    <property type="entry name" value="Outer membrane efflux proteins (OEP)"/>
    <property type="match status" value="1"/>
</dbReference>
<dbReference type="AlphaFoldDB" id="A0A0C1HGH7"/>
<dbReference type="PANTHER" id="PTHR30203:SF24">
    <property type="entry name" value="BLR4935 PROTEIN"/>
    <property type="match status" value="1"/>
</dbReference>
<dbReference type="Gene3D" id="1.20.1600.10">
    <property type="entry name" value="Outer membrane efflux proteins (OEP)"/>
    <property type="match status" value="1"/>
</dbReference>
<gene>
    <name evidence="2" type="primary">czcC</name>
    <name evidence="2" type="ORF">DB44_AV00260</name>
</gene>
<dbReference type="PATRIC" id="fig|362787.3.peg.325"/>
<dbReference type="EMBL" id="JSAN01000020">
    <property type="protein sequence ID" value="KIC73763.1"/>
    <property type="molecule type" value="Genomic_DNA"/>
</dbReference>
<proteinExistence type="inferred from homology"/>
<dbReference type="PANTHER" id="PTHR30203">
    <property type="entry name" value="OUTER MEMBRANE CATION EFFLUX PROTEIN"/>
    <property type="match status" value="1"/>
</dbReference>
<dbReference type="RefSeq" id="WP_052236259.1">
    <property type="nucleotide sequence ID" value="NZ_JSAN01000020.1"/>
</dbReference>
<protein>
    <submittedName>
        <fullName evidence="2">Cobalt-zinc-cadmium resistance protein CzcC</fullName>
    </submittedName>
</protein>
<dbReference type="Proteomes" id="UP000031465">
    <property type="component" value="Unassembled WGS sequence"/>
</dbReference>
<organism evidence="2 3">
    <name type="scientific">Candidatus Protochlamydia amoebophila</name>
    <dbReference type="NCBI Taxonomy" id="362787"/>
    <lineage>
        <taxon>Bacteria</taxon>
        <taxon>Pseudomonadati</taxon>
        <taxon>Chlamydiota</taxon>
        <taxon>Chlamydiia</taxon>
        <taxon>Parachlamydiales</taxon>
        <taxon>Parachlamydiaceae</taxon>
        <taxon>Candidatus Protochlamydia</taxon>
    </lineage>
</organism>
<dbReference type="InterPro" id="IPR003423">
    <property type="entry name" value="OMP_efflux"/>
</dbReference>
<reference evidence="2 3" key="1">
    <citation type="journal article" date="2014" name="Mol. Biol. Evol.">
        <title>Massive expansion of Ubiquitination-related gene families within the Chlamydiae.</title>
        <authorList>
            <person name="Domman D."/>
            <person name="Collingro A."/>
            <person name="Lagkouvardos I."/>
            <person name="Gehre L."/>
            <person name="Weinmaier T."/>
            <person name="Rattei T."/>
            <person name="Subtil A."/>
            <person name="Horn M."/>
        </authorList>
    </citation>
    <scope>NUCLEOTIDE SEQUENCE [LARGE SCALE GENOMIC DNA]</scope>
    <source>
        <strain evidence="2 3">EI2</strain>
    </source>
</reference>
<dbReference type="GO" id="GO:0015562">
    <property type="term" value="F:efflux transmembrane transporter activity"/>
    <property type="evidence" value="ECO:0007669"/>
    <property type="project" value="InterPro"/>
</dbReference>
<dbReference type="Pfam" id="PF02321">
    <property type="entry name" value="OEP"/>
    <property type="match status" value="2"/>
</dbReference>
<dbReference type="InterPro" id="IPR010131">
    <property type="entry name" value="MdtP/NodT-like"/>
</dbReference>